<gene>
    <name evidence="8" type="ORF">GTW23_19705</name>
</gene>
<dbReference type="Proteomes" id="UP001320715">
    <property type="component" value="Unassembled WGS sequence"/>
</dbReference>
<dbReference type="Pfam" id="PF00205">
    <property type="entry name" value="TPP_enzyme_M"/>
    <property type="match status" value="1"/>
</dbReference>
<dbReference type="CDD" id="cd07035">
    <property type="entry name" value="TPP_PYR_POX_like"/>
    <property type="match status" value="1"/>
</dbReference>
<dbReference type="InterPro" id="IPR045229">
    <property type="entry name" value="TPP_enz"/>
</dbReference>
<dbReference type="Gene3D" id="3.40.50.970">
    <property type="match status" value="2"/>
</dbReference>
<organism evidence="8 9">
    <name type="scientific">Hoeflea alexandrii</name>
    <dbReference type="NCBI Taxonomy" id="288436"/>
    <lineage>
        <taxon>Bacteria</taxon>
        <taxon>Pseudomonadati</taxon>
        <taxon>Pseudomonadota</taxon>
        <taxon>Alphaproteobacteria</taxon>
        <taxon>Hyphomicrobiales</taxon>
        <taxon>Rhizobiaceae</taxon>
        <taxon>Hoeflea</taxon>
    </lineage>
</organism>
<evidence type="ECO:0000256" key="3">
    <source>
        <dbReference type="ARBA" id="ARBA00023052"/>
    </source>
</evidence>
<evidence type="ECO:0000313" key="8">
    <source>
        <dbReference type="EMBL" id="MCO6410413.1"/>
    </source>
</evidence>
<keyword evidence="8" id="KW-0456">Lyase</keyword>
<dbReference type="CDD" id="cd00568">
    <property type="entry name" value="TPP_enzymes"/>
    <property type="match status" value="1"/>
</dbReference>
<dbReference type="InterPro" id="IPR012001">
    <property type="entry name" value="Thiamin_PyroP_enz_TPP-bd_dom"/>
</dbReference>
<feature type="domain" description="Thiamine pyrophosphate enzyme TPP-binding" evidence="6">
    <location>
        <begin position="390"/>
        <end position="524"/>
    </location>
</feature>
<evidence type="ECO:0000259" key="6">
    <source>
        <dbReference type="Pfam" id="PF02775"/>
    </source>
</evidence>
<dbReference type="Pfam" id="PF02775">
    <property type="entry name" value="TPP_enzyme_C"/>
    <property type="match status" value="1"/>
</dbReference>
<evidence type="ECO:0000256" key="1">
    <source>
        <dbReference type="ARBA" id="ARBA00001964"/>
    </source>
</evidence>
<sequence length="532" mass="55604">MATHSPTVGEALVTMLEQAGVDTVFGIPGVHTIELYRGLAASSIRHVTPRHEQGAGFMADGYARVTGRPGVCFVITGPGLTNTLTAMAQARADSIPMLVISGVNATTTLGKGRGHLHELPDQAALASSVALWSHTLTDPSQLGSVLQKAFATMTSGRPGPVHIEIPTDVMKLPAADQAFEVPASIPQRPTSAELAAAAELCAGARKPAILIGGGAVRLGDAVRRFAKALDAPVISTTNARGIMSGHPLDVPASPSLTCVREMLAGSDLVLALGTELGPTDYDMYEDGGFKLPSNLIRVDIDADQLARGLKPELAIKAGLGAFIEDMLAEARTWTQQGPGEGGTRADTVRKSARSEIGEAYLGHIELLQDIWDALPDATLVGDSTQLVYAGNMFVDAPRETAWFNSATGFGTLGYAAPAAIGAALGHPGRPVVALLGDGGFQFTLSELGSARDCGADVAFLVWNNAGYREIETSMTGSSITPIGVTPSAPDFSMVAAAYGLTARQVRSRDELIAALKQMPRPCLIEYLDTEDR</sequence>
<evidence type="ECO:0000256" key="4">
    <source>
        <dbReference type="RuleBase" id="RU362132"/>
    </source>
</evidence>
<evidence type="ECO:0000256" key="2">
    <source>
        <dbReference type="ARBA" id="ARBA00007812"/>
    </source>
</evidence>
<dbReference type="RefSeq" id="WP_252917113.1">
    <property type="nucleotide sequence ID" value="NZ_JAAAML010000004.1"/>
</dbReference>
<dbReference type="PROSITE" id="PS00187">
    <property type="entry name" value="TPP_ENZYMES"/>
    <property type="match status" value="1"/>
</dbReference>
<dbReference type="SUPFAM" id="SSF52518">
    <property type="entry name" value="Thiamin diphosphate-binding fold (THDP-binding)"/>
    <property type="match status" value="2"/>
</dbReference>
<comment type="similarity">
    <text evidence="2 4">Belongs to the TPP enzyme family.</text>
</comment>
<proteinExistence type="inferred from homology"/>
<dbReference type="PANTHER" id="PTHR18968:SF13">
    <property type="entry name" value="ACETOLACTATE SYNTHASE CATALYTIC SUBUNIT, MITOCHONDRIAL"/>
    <property type="match status" value="1"/>
</dbReference>
<protein>
    <submittedName>
        <fullName evidence="8">5-guanidino-2-oxopentanoate decarboxylase</fullName>
        <ecNumber evidence="8">4.1.1.75</ecNumber>
    </submittedName>
</protein>
<dbReference type="InterPro" id="IPR011766">
    <property type="entry name" value="TPP_enzyme_TPP-bd"/>
</dbReference>
<dbReference type="Pfam" id="PF02776">
    <property type="entry name" value="TPP_enzyme_N"/>
    <property type="match status" value="1"/>
</dbReference>
<dbReference type="Gene3D" id="3.40.50.1220">
    <property type="entry name" value="TPP-binding domain"/>
    <property type="match status" value="1"/>
</dbReference>
<dbReference type="SUPFAM" id="SSF52467">
    <property type="entry name" value="DHS-like NAD/FAD-binding domain"/>
    <property type="match status" value="1"/>
</dbReference>
<reference evidence="8 9" key="1">
    <citation type="submission" date="2020-01" db="EMBL/GenBank/DDBJ databases">
        <title>Genomes of bacteria type strains.</title>
        <authorList>
            <person name="Chen J."/>
            <person name="Zhu S."/>
            <person name="Yang J."/>
        </authorList>
    </citation>
    <scope>NUCLEOTIDE SEQUENCE [LARGE SCALE GENOMIC DNA]</scope>
    <source>
        <strain evidence="8 9">DSM 16655</strain>
    </source>
</reference>
<keyword evidence="3 4" id="KW-0786">Thiamine pyrophosphate</keyword>
<dbReference type="EMBL" id="JAAAML010000004">
    <property type="protein sequence ID" value="MCO6410413.1"/>
    <property type="molecule type" value="Genomic_DNA"/>
</dbReference>
<name>A0ABT1CW74_9HYPH</name>
<dbReference type="InterPro" id="IPR029061">
    <property type="entry name" value="THDP-binding"/>
</dbReference>
<dbReference type="InterPro" id="IPR012000">
    <property type="entry name" value="Thiamin_PyroP_enz_cen_dom"/>
</dbReference>
<dbReference type="GO" id="GO:0047435">
    <property type="term" value="F:5-guanidino-2-oxopentanoate decarboxylase activity"/>
    <property type="evidence" value="ECO:0007669"/>
    <property type="project" value="UniProtKB-EC"/>
</dbReference>
<comment type="cofactor">
    <cofactor evidence="1">
        <name>thiamine diphosphate</name>
        <dbReference type="ChEBI" id="CHEBI:58937"/>
    </cofactor>
</comment>
<evidence type="ECO:0000259" key="5">
    <source>
        <dbReference type="Pfam" id="PF00205"/>
    </source>
</evidence>
<accession>A0ABT1CW74</accession>
<dbReference type="NCBIfam" id="NF005712">
    <property type="entry name" value="PRK07524.1"/>
    <property type="match status" value="1"/>
</dbReference>
<evidence type="ECO:0000259" key="7">
    <source>
        <dbReference type="Pfam" id="PF02776"/>
    </source>
</evidence>
<dbReference type="InterPro" id="IPR029035">
    <property type="entry name" value="DHS-like_NAD/FAD-binding_dom"/>
</dbReference>
<dbReference type="InterPro" id="IPR000399">
    <property type="entry name" value="TPP-bd_CS"/>
</dbReference>
<evidence type="ECO:0000313" key="9">
    <source>
        <dbReference type="Proteomes" id="UP001320715"/>
    </source>
</evidence>
<comment type="caution">
    <text evidence="8">The sequence shown here is derived from an EMBL/GenBank/DDBJ whole genome shotgun (WGS) entry which is preliminary data.</text>
</comment>
<feature type="domain" description="Thiamine pyrophosphate enzyme N-terminal TPP-binding" evidence="7">
    <location>
        <begin position="7"/>
        <end position="125"/>
    </location>
</feature>
<keyword evidence="9" id="KW-1185">Reference proteome</keyword>
<dbReference type="EC" id="4.1.1.75" evidence="8"/>
<dbReference type="PANTHER" id="PTHR18968">
    <property type="entry name" value="THIAMINE PYROPHOSPHATE ENZYMES"/>
    <property type="match status" value="1"/>
</dbReference>
<feature type="domain" description="Thiamine pyrophosphate enzyme central" evidence="5">
    <location>
        <begin position="194"/>
        <end position="325"/>
    </location>
</feature>